<protein>
    <submittedName>
        <fullName evidence="1">Uncharacterized protein</fullName>
    </submittedName>
</protein>
<evidence type="ECO:0000313" key="1">
    <source>
        <dbReference type="EMBL" id="KAK8889557.1"/>
    </source>
</evidence>
<gene>
    <name evidence="1" type="ORF">M9Y10_034307</name>
</gene>
<evidence type="ECO:0000313" key="2">
    <source>
        <dbReference type="Proteomes" id="UP001470230"/>
    </source>
</evidence>
<dbReference type="Proteomes" id="UP001470230">
    <property type="component" value="Unassembled WGS sequence"/>
</dbReference>
<organism evidence="1 2">
    <name type="scientific">Tritrichomonas musculus</name>
    <dbReference type="NCBI Taxonomy" id="1915356"/>
    <lineage>
        <taxon>Eukaryota</taxon>
        <taxon>Metamonada</taxon>
        <taxon>Parabasalia</taxon>
        <taxon>Tritrichomonadida</taxon>
        <taxon>Tritrichomonadidae</taxon>
        <taxon>Tritrichomonas</taxon>
    </lineage>
</organism>
<reference evidence="1 2" key="1">
    <citation type="submission" date="2024-04" db="EMBL/GenBank/DDBJ databases">
        <title>Tritrichomonas musculus Genome.</title>
        <authorList>
            <person name="Alves-Ferreira E."/>
            <person name="Grigg M."/>
            <person name="Lorenzi H."/>
            <person name="Galac M."/>
        </authorList>
    </citation>
    <scope>NUCLEOTIDE SEQUENCE [LARGE SCALE GENOMIC DNA]</scope>
    <source>
        <strain evidence="1 2">EAF2021</strain>
    </source>
</reference>
<name>A0ABR2KFA2_9EUKA</name>
<dbReference type="EMBL" id="JAPFFF010000005">
    <property type="protein sequence ID" value="KAK8889557.1"/>
    <property type="molecule type" value="Genomic_DNA"/>
</dbReference>
<sequence length="128" mass="14691">MKKSYSIFENFIFKHSNKTVKSAFVFQFHPVNVDLPVFLVYLFPWINGKANSQIEQIMFRGGELMNNFFFIIIGYAFDGDSSNRHNLENIDKNFDYSKVGMMDGHGQIPCKNDGPRAVPVPVFARTCP</sequence>
<comment type="caution">
    <text evidence="1">The sequence shown here is derived from an EMBL/GenBank/DDBJ whole genome shotgun (WGS) entry which is preliminary data.</text>
</comment>
<proteinExistence type="predicted"/>
<accession>A0ABR2KFA2</accession>
<keyword evidence="2" id="KW-1185">Reference proteome</keyword>